<dbReference type="PANTHER" id="PTHR15588:SF9">
    <property type="entry name" value="U6 SNRNA-ASSOCIATED SM-LIKE PROTEIN LSM8"/>
    <property type="match status" value="1"/>
</dbReference>
<dbReference type="PANTHER" id="PTHR15588">
    <property type="entry name" value="LSM1"/>
    <property type="match status" value="1"/>
</dbReference>
<comment type="function">
    <text evidence="9">Plays role in pre-mRNA splicing as component of the U4/U6-U5 tri-snRNP complex that is involved in spliceosome assembly, and as component of the precatalytic spliceosome (spliceosome B complex). The heptameric LSM2-8 complex binds specifically to the 3'-terminal U-tract of U6 snRNA.</text>
</comment>
<dbReference type="SMART" id="SM00651">
    <property type="entry name" value="Sm"/>
    <property type="match status" value="1"/>
</dbReference>
<dbReference type="PROSITE" id="PS52002">
    <property type="entry name" value="SM"/>
    <property type="match status" value="1"/>
</dbReference>
<dbReference type="Pfam" id="PF01423">
    <property type="entry name" value="LSM"/>
    <property type="match status" value="1"/>
</dbReference>
<comment type="subcellular location">
    <subcellularLocation>
        <location evidence="1 9">Nucleus</location>
    </subcellularLocation>
</comment>
<evidence type="ECO:0000259" key="10">
    <source>
        <dbReference type="PROSITE" id="PS52002"/>
    </source>
</evidence>
<keyword evidence="7 9" id="KW-0539">Nucleus</keyword>
<sequence>MSSLKEFLEKKVRIISTDARLFEGTLQGFDNSTNIIVSNCIERIIYPESDEETQEIPMGLYLLRGGNIVCIGEVEDPDPVDWSTIHGDDLKGTKNPL</sequence>
<reference evidence="11 12" key="1">
    <citation type="submission" date="2024-01" db="EMBL/GenBank/DDBJ databases">
        <authorList>
            <consortium name="Genoscope - CEA"/>
            <person name="William W."/>
        </authorList>
    </citation>
    <scope>NUCLEOTIDE SEQUENCE [LARGE SCALE GENOMIC DNA]</scope>
    <source>
        <strain evidence="11 12">29B2s-10</strain>
    </source>
</reference>
<dbReference type="Proteomes" id="UP001497600">
    <property type="component" value="Chromosome F"/>
</dbReference>
<evidence type="ECO:0000256" key="5">
    <source>
        <dbReference type="ARBA" id="ARBA00022884"/>
    </source>
</evidence>
<dbReference type="InterPro" id="IPR047575">
    <property type="entry name" value="Sm"/>
</dbReference>
<gene>
    <name evidence="9 11" type="primary">LSM8</name>
    <name evidence="11" type="ORF">CAAN4_F03444</name>
</gene>
<evidence type="ECO:0000313" key="11">
    <source>
        <dbReference type="EMBL" id="CAK7911652.1"/>
    </source>
</evidence>
<proteinExistence type="inferred from homology"/>
<name>A0ABP0EEN0_9ASCO</name>
<evidence type="ECO:0000256" key="1">
    <source>
        <dbReference type="ARBA" id="ARBA00004123"/>
    </source>
</evidence>
<keyword evidence="4 9" id="KW-0747">Spliceosome</keyword>
<evidence type="ECO:0000256" key="2">
    <source>
        <dbReference type="ARBA" id="ARBA00006850"/>
    </source>
</evidence>
<keyword evidence="5 9" id="KW-0694">RNA-binding</keyword>
<keyword evidence="8 9" id="KW-0687">Ribonucleoprotein</keyword>
<comment type="similarity">
    <text evidence="2 9">Belongs to the snRNP Sm proteins family.</text>
</comment>
<evidence type="ECO:0000256" key="9">
    <source>
        <dbReference type="RuleBase" id="RU365048"/>
    </source>
</evidence>
<dbReference type="EMBL" id="OZ004258">
    <property type="protein sequence ID" value="CAK7911652.1"/>
    <property type="molecule type" value="Genomic_DNA"/>
</dbReference>
<dbReference type="SUPFAM" id="SSF50182">
    <property type="entry name" value="Sm-like ribonucleoproteins"/>
    <property type="match status" value="1"/>
</dbReference>
<dbReference type="InterPro" id="IPR044642">
    <property type="entry name" value="PTHR15588"/>
</dbReference>
<organism evidence="11 12">
    <name type="scientific">[Candida] anglica</name>
    <dbReference type="NCBI Taxonomy" id="148631"/>
    <lineage>
        <taxon>Eukaryota</taxon>
        <taxon>Fungi</taxon>
        <taxon>Dikarya</taxon>
        <taxon>Ascomycota</taxon>
        <taxon>Saccharomycotina</taxon>
        <taxon>Pichiomycetes</taxon>
        <taxon>Debaryomycetaceae</taxon>
        <taxon>Kurtzmaniella</taxon>
    </lineage>
</organism>
<dbReference type="CDD" id="cd01727">
    <property type="entry name" value="LSm8"/>
    <property type="match status" value="1"/>
</dbReference>
<evidence type="ECO:0000256" key="7">
    <source>
        <dbReference type="ARBA" id="ARBA00023242"/>
    </source>
</evidence>
<evidence type="ECO:0000256" key="6">
    <source>
        <dbReference type="ARBA" id="ARBA00023187"/>
    </source>
</evidence>
<keyword evidence="3 9" id="KW-0507">mRNA processing</keyword>
<dbReference type="InterPro" id="IPR010920">
    <property type="entry name" value="LSM_dom_sf"/>
</dbReference>
<accession>A0ABP0EEN0</accession>
<feature type="domain" description="Sm" evidence="10">
    <location>
        <begin position="1"/>
        <end position="77"/>
    </location>
</feature>
<evidence type="ECO:0000256" key="8">
    <source>
        <dbReference type="ARBA" id="ARBA00023274"/>
    </source>
</evidence>
<evidence type="ECO:0000256" key="4">
    <source>
        <dbReference type="ARBA" id="ARBA00022728"/>
    </source>
</evidence>
<comment type="subunit">
    <text evidence="9">LSm subunits form a heteromer with a doughnut shape.</text>
</comment>
<protein>
    <recommendedName>
        <fullName evidence="9">LSM2-LSM8 complex subunit LSM8</fullName>
    </recommendedName>
</protein>
<keyword evidence="6 9" id="KW-0508">mRNA splicing</keyword>
<dbReference type="Gene3D" id="2.30.30.100">
    <property type="match status" value="1"/>
</dbReference>
<dbReference type="InterPro" id="IPR034103">
    <property type="entry name" value="Lsm8"/>
</dbReference>
<evidence type="ECO:0000256" key="3">
    <source>
        <dbReference type="ARBA" id="ARBA00022664"/>
    </source>
</evidence>
<evidence type="ECO:0000313" key="12">
    <source>
        <dbReference type="Proteomes" id="UP001497600"/>
    </source>
</evidence>
<keyword evidence="12" id="KW-1185">Reference proteome</keyword>
<dbReference type="InterPro" id="IPR001163">
    <property type="entry name" value="Sm_dom_euk/arc"/>
</dbReference>